<dbReference type="OrthoDB" id="3438274at2759"/>
<feature type="non-terminal residue" evidence="1">
    <location>
        <position position="196"/>
    </location>
</feature>
<dbReference type="AlphaFoldDB" id="A0A6A5ZVC1"/>
<dbReference type="Proteomes" id="UP000799770">
    <property type="component" value="Unassembled WGS sequence"/>
</dbReference>
<dbReference type="EMBL" id="ML977311">
    <property type="protein sequence ID" value="KAF2122288.1"/>
    <property type="molecule type" value="Genomic_DNA"/>
</dbReference>
<name>A0A6A5ZVC1_9PLEO</name>
<gene>
    <name evidence="1" type="ORF">BDV96DRAFT_467743</name>
</gene>
<keyword evidence="2" id="KW-1185">Reference proteome</keyword>
<reference evidence="1" key="1">
    <citation type="journal article" date="2020" name="Stud. Mycol.">
        <title>101 Dothideomycetes genomes: a test case for predicting lifestyles and emergence of pathogens.</title>
        <authorList>
            <person name="Haridas S."/>
            <person name="Albert R."/>
            <person name="Binder M."/>
            <person name="Bloem J."/>
            <person name="Labutti K."/>
            <person name="Salamov A."/>
            <person name="Andreopoulos B."/>
            <person name="Baker S."/>
            <person name="Barry K."/>
            <person name="Bills G."/>
            <person name="Bluhm B."/>
            <person name="Cannon C."/>
            <person name="Castanera R."/>
            <person name="Culley D."/>
            <person name="Daum C."/>
            <person name="Ezra D."/>
            <person name="Gonzalez J."/>
            <person name="Henrissat B."/>
            <person name="Kuo A."/>
            <person name="Liang C."/>
            <person name="Lipzen A."/>
            <person name="Lutzoni F."/>
            <person name="Magnuson J."/>
            <person name="Mondo S."/>
            <person name="Nolan M."/>
            <person name="Ohm R."/>
            <person name="Pangilinan J."/>
            <person name="Park H.-J."/>
            <person name="Ramirez L."/>
            <person name="Alfaro M."/>
            <person name="Sun H."/>
            <person name="Tritt A."/>
            <person name="Yoshinaga Y."/>
            <person name="Zwiers L.-H."/>
            <person name="Turgeon B."/>
            <person name="Goodwin S."/>
            <person name="Spatafora J."/>
            <person name="Crous P."/>
            <person name="Grigoriev I."/>
        </authorList>
    </citation>
    <scope>NUCLEOTIDE SEQUENCE</scope>
    <source>
        <strain evidence="1">CBS 627.86</strain>
    </source>
</reference>
<proteinExistence type="predicted"/>
<evidence type="ECO:0000313" key="2">
    <source>
        <dbReference type="Proteomes" id="UP000799770"/>
    </source>
</evidence>
<sequence length="196" mass="22614">RTRVEDERENRIIKHLRDKEKKQWSEIAARLNHRRKQLGLPEDMTVAAVYSRYIRSTAIHRRTTIEVGLNVVDYMHLRPPKHQIDPTLAGGPAPGSAPKKILKSRRLAPKAPKILAFPEIKEFTNSERYQLTVNTRKIVKIEDAEADLAMPARTHMVVEAVGVVKRNFWIYVADELERLSGKLYEAKAVEKRYNAI</sequence>
<accession>A0A6A5ZVC1</accession>
<feature type="non-terminal residue" evidence="1">
    <location>
        <position position="1"/>
    </location>
</feature>
<protein>
    <submittedName>
        <fullName evidence="1">Uncharacterized protein</fullName>
    </submittedName>
</protein>
<evidence type="ECO:0000313" key="1">
    <source>
        <dbReference type="EMBL" id="KAF2122288.1"/>
    </source>
</evidence>
<organism evidence="1 2">
    <name type="scientific">Lophiotrema nucula</name>
    <dbReference type="NCBI Taxonomy" id="690887"/>
    <lineage>
        <taxon>Eukaryota</taxon>
        <taxon>Fungi</taxon>
        <taxon>Dikarya</taxon>
        <taxon>Ascomycota</taxon>
        <taxon>Pezizomycotina</taxon>
        <taxon>Dothideomycetes</taxon>
        <taxon>Pleosporomycetidae</taxon>
        <taxon>Pleosporales</taxon>
        <taxon>Lophiotremataceae</taxon>
        <taxon>Lophiotrema</taxon>
    </lineage>
</organism>